<dbReference type="Pfam" id="PF03432">
    <property type="entry name" value="Relaxase"/>
    <property type="match status" value="1"/>
</dbReference>
<dbReference type="Gene3D" id="3.30.930.30">
    <property type="match status" value="1"/>
</dbReference>
<dbReference type="EMBL" id="CP071869">
    <property type="protein sequence ID" value="QTE21086.1"/>
    <property type="molecule type" value="Genomic_DNA"/>
</dbReference>
<organism evidence="2 3">
    <name type="scientific">Polaribacter cellanae</name>
    <dbReference type="NCBI Taxonomy" id="2818493"/>
    <lineage>
        <taxon>Bacteria</taxon>
        <taxon>Pseudomonadati</taxon>
        <taxon>Bacteroidota</taxon>
        <taxon>Flavobacteriia</taxon>
        <taxon>Flavobacteriales</taxon>
        <taxon>Flavobacteriaceae</taxon>
    </lineage>
</organism>
<dbReference type="Proteomes" id="UP000663920">
    <property type="component" value="Chromosome"/>
</dbReference>
<dbReference type="InterPro" id="IPR005094">
    <property type="entry name" value="Endonuclease_MobA/VirD2"/>
</dbReference>
<accession>A0A975CQ14</accession>
<evidence type="ECO:0000313" key="3">
    <source>
        <dbReference type="Proteomes" id="UP000663920"/>
    </source>
</evidence>
<protein>
    <submittedName>
        <fullName evidence="2">Relaxase/mobilization nuclease domain-containing protein</fullName>
    </submittedName>
</protein>
<dbReference type="KEGG" id="pcea:J3359_09510"/>
<dbReference type="AlphaFoldDB" id="A0A975CQ14"/>
<proteinExistence type="predicted"/>
<evidence type="ECO:0000259" key="1">
    <source>
        <dbReference type="Pfam" id="PF03432"/>
    </source>
</evidence>
<dbReference type="RefSeq" id="WP_208076681.1">
    <property type="nucleotide sequence ID" value="NZ_CP071869.1"/>
</dbReference>
<keyword evidence="3" id="KW-1185">Reference proteome</keyword>
<feature type="domain" description="MobA/VirD2-like nuclease" evidence="1">
    <location>
        <begin position="56"/>
        <end position="167"/>
    </location>
</feature>
<evidence type="ECO:0000313" key="2">
    <source>
        <dbReference type="EMBL" id="QTE21086.1"/>
    </source>
</evidence>
<reference evidence="2 3" key="1">
    <citation type="submission" date="2021-03" db="EMBL/GenBank/DDBJ databases">
        <title>Complete genome of Polaribacter_sp.SM13.</title>
        <authorList>
            <person name="Jeong S.W."/>
            <person name="Bae J.W."/>
        </authorList>
    </citation>
    <scope>NUCLEOTIDE SEQUENCE [LARGE SCALE GENOMIC DNA]</scope>
    <source>
        <strain evidence="2 3">SM13</strain>
    </source>
</reference>
<sequence length="300" mass="35523">MIIKSKSIKKKSKKALENTIRYILTKESQKQVGFIMNRYIKGDRNFDKQMQLADKDLLKQEQILEKRIQNMVKQFESNESKRKIERSNANIAYHEIISFHKSDTDKLPKKVLLKIARKYAKERSPNSMIISSMHSDKSHLHIHNVISALEFATGKPVRLTRKEFKDVKIRMEYFQQQELGLEFSKVDHSKKKVQMLQLDIDRELNLRGKRSERQEIQSKLIQVFAKVRTEKVYYRELEKAGLELYSRGGKIVGVQGFNKRYRLKTLGFDPKRISLEKVQENIRLKDLQKLKSNKNQELEQ</sequence>
<gene>
    <name evidence="2" type="ORF">J3359_09510</name>
</gene>
<name>A0A975CQ14_9FLAO</name>